<dbReference type="Proteomes" id="UP001230220">
    <property type="component" value="Unassembled WGS sequence"/>
</dbReference>
<proteinExistence type="predicted"/>
<evidence type="ECO:0000256" key="7">
    <source>
        <dbReference type="SAM" id="Phobius"/>
    </source>
</evidence>
<comment type="caution">
    <text evidence="8">The sequence shown here is derived from an EMBL/GenBank/DDBJ whole genome shotgun (WGS) entry which is preliminary data.</text>
</comment>
<evidence type="ECO:0000256" key="5">
    <source>
        <dbReference type="ARBA" id="ARBA00023210"/>
    </source>
</evidence>
<dbReference type="Gene3D" id="1.10.287.1490">
    <property type="match status" value="1"/>
</dbReference>
<evidence type="ECO:0000313" key="8">
    <source>
        <dbReference type="EMBL" id="MDQ0362824.1"/>
    </source>
</evidence>
<dbReference type="RefSeq" id="WP_307410903.1">
    <property type="nucleotide sequence ID" value="NZ_JAUSUR010000008.1"/>
</dbReference>
<dbReference type="EMBL" id="JAUSUR010000008">
    <property type="protein sequence ID" value="MDQ0362824.1"/>
    <property type="molecule type" value="Genomic_DNA"/>
</dbReference>
<organism evidence="8 9">
    <name type="scientific">Breznakia pachnodae</name>
    <dbReference type="NCBI Taxonomy" id="265178"/>
    <lineage>
        <taxon>Bacteria</taxon>
        <taxon>Bacillati</taxon>
        <taxon>Bacillota</taxon>
        <taxon>Erysipelotrichia</taxon>
        <taxon>Erysipelotrichales</taxon>
        <taxon>Erysipelotrichaceae</taxon>
        <taxon>Breznakia</taxon>
    </lineage>
</organism>
<evidence type="ECO:0000256" key="2">
    <source>
        <dbReference type="ARBA" id="ARBA00022692"/>
    </source>
</evidence>
<feature type="coiled-coil region" evidence="6">
    <location>
        <begin position="292"/>
        <end position="447"/>
    </location>
</feature>
<keyword evidence="5" id="KW-0717">Septation</keyword>
<feature type="coiled-coil region" evidence="6">
    <location>
        <begin position="39"/>
        <end position="95"/>
    </location>
</feature>
<gene>
    <name evidence="8" type="ORF">J2S15_003585</name>
</gene>
<protein>
    <submittedName>
        <fullName evidence="8">Septation ring formation regulator</fullName>
    </submittedName>
</protein>
<dbReference type="InterPro" id="IPR010379">
    <property type="entry name" value="EzrA"/>
</dbReference>
<comment type="subcellular location">
    <subcellularLocation>
        <location evidence="1">Cell membrane</location>
        <topology evidence="1">Single-pass membrane protein</topology>
    </subcellularLocation>
</comment>
<keyword evidence="3 7" id="KW-1133">Transmembrane helix</keyword>
<feature type="transmembrane region" description="Helical" evidence="7">
    <location>
        <begin position="12"/>
        <end position="34"/>
    </location>
</feature>
<keyword evidence="5" id="KW-0132">Cell division</keyword>
<keyword evidence="6" id="KW-0175">Coiled coil</keyword>
<sequence>MESFLNLFKKEMTMNVILIGGFIVIALIIITLILRSTRISKAKKELAALELKYTELKGIPLSFKLNKAVALSKVNNSLDDEIAGFQKDYEETQELLKEYSVILAEVDDYVFSKKIKKANSSIDSIMSVVTKSENAIKELDQKLEAVLEQENTQRENINTLKERFRNAKRTLMENRPNYHQSVEYLDTTLKSIEDMFSVFEEWMFASEFDKAAEKQNEIQNEILVFEDLLKNLPSYYEQVKVTLVGAVDELEYLFTSSKQKGVYLSHLEIEKHLDVVKDLLSDILAKLSDCNLSTIEQDIDDCEVRIVQMKEDIEKEVYAFSTIHDKVNSLFVRVKGLNQQIEKIKETYARVNERFGFENWTQRLAKLDESLDSLNEQRFRLEKVVSENSVPYSTLLLSYEELANDTARMESEAKELAERLDNACSDEERAKQQLIKLQLIVNEIRAKIAKNHLPSVSEKYDDDIIKANCYITDIKEVLSSTPLDVDLLNAKIQEGIDYIYTLYNSVNNLVGMAIMVENAIVFGNKYRSEYMEVDSELTRAELCFNNGQYTKSLKIAMSIIEKLHPGAYENLVKKGADFDEAFQS</sequence>
<reference evidence="8 9" key="1">
    <citation type="submission" date="2023-07" db="EMBL/GenBank/DDBJ databases">
        <title>Genomic Encyclopedia of Type Strains, Phase IV (KMG-IV): sequencing the most valuable type-strain genomes for metagenomic binning, comparative biology and taxonomic classification.</title>
        <authorList>
            <person name="Goeker M."/>
        </authorList>
    </citation>
    <scope>NUCLEOTIDE SEQUENCE [LARGE SCALE GENOMIC DNA]</scope>
    <source>
        <strain evidence="8 9">DSM 16784</strain>
    </source>
</reference>
<evidence type="ECO:0000313" key="9">
    <source>
        <dbReference type="Proteomes" id="UP001230220"/>
    </source>
</evidence>
<keyword evidence="4 7" id="KW-0472">Membrane</keyword>
<name>A0ABU0E7Y8_9FIRM</name>
<evidence type="ECO:0000256" key="3">
    <source>
        <dbReference type="ARBA" id="ARBA00022989"/>
    </source>
</evidence>
<keyword evidence="9" id="KW-1185">Reference proteome</keyword>
<evidence type="ECO:0000256" key="6">
    <source>
        <dbReference type="SAM" id="Coils"/>
    </source>
</evidence>
<evidence type="ECO:0000256" key="4">
    <source>
        <dbReference type="ARBA" id="ARBA00023136"/>
    </source>
</evidence>
<evidence type="ECO:0000256" key="1">
    <source>
        <dbReference type="ARBA" id="ARBA00004162"/>
    </source>
</evidence>
<feature type="coiled-coil region" evidence="6">
    <location>
        <begin position="129"/>
        <end position="170"/>
    </location>
</feature>
<keyword evidence="2 7" id="KW-0812">Transmembrane</keyword>
<dbReference type="Pfam" id="PF06160">
    <property type="entry name" value="EzrA"/>
    <property type="match status" value="1"/>
</dbReference>
<accession>A0ABU0E7Y8</accession>
<keyword evidence="5" id="KW-0131">Cell cycle</keyword>